<keyword evidence="1" id="KW-0862">Zinc</keyword>
<comment type="caution">
    <text evidence="3">The sequence shown here is derived from an EMBL/GenBank/DDBJ whole genome shotgun (WGS) entry which is preliminary data.</text>
</comment>
<organism evidence="3 4">
    <name type="scientific">Sordaria macrospora</name>
    <dbReference type="NCBI Taxonomy" id="5147"/>
    <lineage>
        <taxon>Eukaryota</taxon>
        <taxon>Fungi</taxon>
        <taxon>Dikarya</taxon>
        <taxon>Ascomycota</taxon>
        <taxon>Pezizomycotina</taxon>
        <taxon>Sordariomycetes</taxon>
        <taxon>Sordariomycetidae</taxon>
        <taxon>Sordariales</taxon>
        <taxon>Sordariaceae</taxon>
        <taxon>Sordaria</taxon>
    </lineage>
</organism>
<dbReference type="AlphaFoldDB" id="A0A8S8ZEZ9"/>
<dbReference type="VEuPathDB" id="FungiDB:SMAC_09693"/>
<dbReference type="PROSITE" id="PS50158">
    <property type="entry name" value="ZF_CCHC"/>
    <property type="match status" value="1"/>
</dbReference>
<feature type="domain" description="CCHC-type" evidence="2">
    <location>
        <begin position="120"/>
        <end position="135"/>
    </location>
</feature>
<keyword evidence="1" id="KW-0479">Metal-binding</keyword>
<evidence type="ECO:0000259" key="2">
    <source>
        <dbReference type="PROSITE" id="PS50158"/>
    </source>
</evidence>
<name>A0A8S8ZEZ9_SORMA</name>
<evidence type="ECO:0000313" key="4">
    <source>
        <dbReference type="Proteomes" id="UP000433876"/>
    </source>
</evidence>
<evidence type="ECO:0000313" key="3">
    <source>
        <dbReference type="EMBL" id="KAA8622094.1"/>
    </source>
</evidence>
<accession>A0A8S8ZEZ9</accession>
<evidence type="ECO:0000256" key="1">
    <source>
        <dbReference type="PROSITE-ProRule" id="PRU00047"/>
    </source>
</evidence>
<dbReference type="GO" id="GO:0008270">
    <property type="term" value="F:zinc ion binding"/>
    <property type="evidence" value="ECO:0007669"/>
    <property type="project" value="UniProtKB-KW"/>
</dbReference>
<keyword evidence="1" id="KW-0863">Zinc-finger</keyword>
<dbReference type="GO" id="GO:0003676">
    <property type="term" value="F:nucleic acid binding"/>
    <property type="evidence" value="ECO:0007669"/>
    <property type="project" value="InterPro"/>
</dbReference>
<dbReference type="Proteomes" id="UP000433876">
    <property type="component" value="Unassembled WGS sequence"/>
</dbReference>
<dbReference type="Gene3D" id="4.10.60.10">
    <property type="entry name" value="Zinc finger, CCHC-type"/>
    <property type="match status" value="1"/>
</dbReference>
<dbReference type="EMBL" id="NMPR01000326">
    <property type="protein sequence ID" value="KAA8622094.1"/>
    <property type="molecule type" value="Genomic_DNA"/>
</dbReference>
<dbReference type="InterPro" id="IPR036875">
    <property type="entry name" value="Znf_CCHC_sf"/>
</dbReference>
<dbReference type="SMART" id="SM00343">
    <property type="entry name" value="ZnF_C2HC"/>
    <property type="match status" value="2"/>
</dbReference>
<gene>
    <name evidence="3" type="ORF">SMACR_09693</name>
</gene>
<sequence>MKAINQKFPKADAKAWASRQYMTEATVALRTVSVIARGVPWALIDNLEPEELAKELSAVNNINVVIAKAFRRKHGSERGSLLLEVPTADDGVHLTSDSLLWMGNAFYCEPFERDEIPQQCYNCWEYGHLRSYCPKEKEARCPRCAEKRHPGRTMKDAEADCPSNQQPNLVKCLPCNRKGHFAFSRDCPLVKAALGRSSTAFMERPRIFAQRAEPVSMGNT</sequence>
<proteinExistence type="predicted"/>
<protein>
    <recommendedName>
        <fullName evidence="2">CCHC-type domain-containing protein</fullName>
    </recommendedName>
</protein>
<dbReference type="InterPro" id="IPR001878">
    <property type="entry name" value="Znf_CCHC"/>
</dbReference>
<dbReference type="SUPFAM" id="SSF57756">
    <property type="entry name" value="Retrovirus zinc finger-like domains"/>
    <property type="match status" value="1"/>
</dbReference>
<reference evidence="3 4" key="1">
    <citation type="submission" date="2017-07" db="EMBL/GenBank/DDBJ databases">
        <title>Genome sequence of the Sordaria macrospora wild type strain R19027.</title>
        <authorList>
            <person name="Nowrousian M."/>
            <person name="Teichert I."/>
            <person name="Kueck U."/>
        </authorList>
    </citation>
    <scope>NUCLEOTIDE SEQUENCE [LARGE SCALE GENOMIC DNA]</scope>
    <source>
        <strain evidence="3 4">R19027</strain>
        <tissue evidence="3">Mycelium</tissue>
    </source>
</reference>